<organism evidence="1 2">
    <name type="scientific">Actinomadura macrotermitis</name>
    <dbReference type="NCBI Taxonomy" id="2585200"/>
    <lineage>
        <taxon>Bacteria</taxon>
        <taxon>Bacillati</taxon>
        <taxon>Actinomycetota</taxon>
        <taxon>Actinomycetes</taxon>
        <taxon>Streptosporangiales</taxon>
        <taxon>Thermomonosporaceae</taxon>
        <taxon>Actinomadura</taxon>
    </lineage>
</organism>
<dbReference type="AlphaFoldDB" id="A0A7K0BVM4"/>
<dbReference type="RefSeq" id="WP_153533308.1">
    <property type="nucleotide sequence ID" value="NZ_WEGH01000002.1"/>
</dbReference>
<name>A0A7K0BVM4_9ACTN</name>
<proteinExistence type="predicted"/>
<dbReference type="OrthoDB" id="128043at2"/>
<reference evidence="1 2" key="1">
    <citation type="submission" date="2019-10" db="EMBL/GenBank/DDBJ databases">
        <title>Actinomadura rubteroloni sp. nov. and Actinomadura macrotermitis sp. nov., isolated from the gut of fungus growing-termite Macrotermes natalensis.</title>
        <authorList>
            <person name="Benndorf R."/>
            <person name="Martin K."/>
            <person name="Kuefner M."/>
            <person name="De Beer W."/>
            <person name="Kaster A.-K."/>
            <person name="Vollmers J."/>
            <person name="Poulsen M."/>
            <person name="Beemelmanns C."/>
        </authorList>
    </citation>
    <scope>NUCLEOTIDE SEQUENCE [LARGE SCALE GENOMIC DNA]</scope>
    <source>
        <strain evidence="1 2">RB68</strain>
    </source>
</reference>
<gene>
    <name evidence="1" type="ORF">ACRB68_32780</name>
</gene>
<dbReference type="Proteomes" id="UP000487268">
    <property type="component" value="Unassembled WGS sequence"/>
</dbReference>
<keyword evidence="2" id="KW-1185">Reference proteome</keyword>
<protein>
    <recommendedName>
        <fullName evidence="3">Secreted protein</fullName>
    </recommendedName>
</protein>
<comment type="caution">
    <text evidence="1">The sequence shown here is derived from an EMBL/GenBank/DDBJ whole genome shotgun (WGS) entry which is preliminary data.</text>
</comment>
<dbReference type="EMBL" id="WEGH01000002">
    <property type="protein sequence ID" value="MQY05207.1"/>
    <property type="molecule type" value="Genomic_DNA"/>
</dbReference>
<sequence>MSTAHDHHAAHHAAPAATVPATTGHAHHGHAQHAAPALPGGLLVAQDGYTLALETPIARPGAGELRFRVLGPDGRPVTEYAAAHGKELHLIIANRELTGFWHVHPVRDAEGTWTVAIDLPAAGAYRVLADIVPSALGRGITLGADLALAGDYDPRPLPAPARTFAVDGYEVALDGEPGDGGLTLTVRKDGVPVTDLQPYLEAYGHLVVLRAGDLAYVHVHPGGAPGDGVTPAGPEIAFHAAVPGPGAYRLFLDFKHGDVVRTAAFTAVVA</sequence>
<evidence type="ECO:0000313" key="1">
    <source>
        <dbReference type="EMBL" id="MQY05207.1"/>
    </source>
</evidence>
<evidence type="ECO:0000313" key="2">
    <source>
        <dbReference type="Proteomes" id="UP000487268"/>
    </source>
</evidence>
<accession>A0A7K0BVM4</accession>
<evidence type="ECO:0008006" key="3">
    <source>
        <dbReference type="Google" id="ProtNLM"/>
    </source>
</evidence>